<dbReference type="Proteomes" id="UP000054324">
    <property type="component" value="Unassembled WGS sequence"/>
</dbReference>
<name>A0A074Z5H7_OPIVI</name>
<sequence length="76" mass="8652">MPNVEVSWLALGDCSSIQYMVTLYVTGVVVKTEVTESFNVVLRNVEKCKPSSVSVKKYTEWWSGDESERKEFQIAD</sequence>
<reference evidence="1 2" key="1">
    <citation type="submission" date="2013-11" db="EMBL/GenBank/DDBJ databases">
        <title>Opisthorchis viverrini - life in the bile duct.</title>
        <authorList>
            <person name="Young N.D."/>
            <person name="Nagarajan N."/>
            <person name="Lin S.J."/>
            <person name="Korhonen P.K."/>
            <person name="Jex A.R."/>
            <person name="Hall R.S."/>
            <person name="Safavi-Hemami H."/>
            <person name="Kaewkong W."/>
            <person name="Bertrand D."/>
            <person name="Gao S."/>
            <person name="Seet Q."/>
            <person name="Wongkham S."/>
            <person name="Teh B.T."/>
            <person name="Wongkham C."/>
            <person name="Intapan P.M."/>
            <person name="Maleewong W."/>
            <person name="Yang X."/>
            <person name="Hu M."/>
            <person name="Wang Z."/>
            <person name="Hofmann A."/>
            <person name="Sternberg P.W."/>
            <person name="Tan P."/>
            <person name="Wang J."/>
            <person name="Gasser R.B."/>
        </authorList>
    </citation>
    <scope>NUCLEOTIDE SEQUENCE [LARGE SCALE GENOMIC DNA]</scope>
</reference>
<feature type="non-terminal residue" evidence="1">
    <location>
        <position position="76"/>
    </location>
</feature>
<accession>A0A074Z5H7</accession>
<evidence type="ECO:0000313" key="1">
    <source>
        <dbReference type="EMBL" id="KER18550.1"/>
    </source>
</evidence>
<dbReference type="GeneID" id="20330151"/>
<dbReference type="AlphaFoldDB" id="A0A074Z5H7"/>
<dbReference type="EMBL" id="KL599942">
    <property type="protein sequence ID" value="KER18550.1"/>
    <property type="molecule type" value="Genomic_DNA"/>
</dbReference>
<organism evidence="1 2">
    <name type="scientific">Opisthorchis viverrini</name>
    <name type="common">Southeast Asian liver fluke</name>
    <dbReference type="NCBI Taxonomy" id="6198"/>
    <lineage>
        <taxon>Eukaryota</taxon>
        <taxon>Metazoa</taxon>
        <taxon>Spiralia</taxon>
        <taxon>Lophotrochozoa</taxon>
        <taxon>Platyhelminthes</taxon>
        <taxon>Trematoda</taxon>
        <taxon>Digenea</taxon>
        <taxon>Opisthorchiida</taxon>
        <taxon>Opisthorchiata</taxon>
        <taxon>Opisthorchiidae</taxon>
        <taxon>Opisthorchis</taxon>
    </lineage>
</organism>
<dbReference type="CTD" id="20330151"/>
<evidence type="ECO:0000313" key="2">
    <source>
        <dbReference type="Proteomes" id="UP000054324"/>
    </source>
</evidence>
<gene>
    <name evidence="1" type="ORF">T265_15986</name>
</gene>
<dbReference type="RefSeq" id="XP_009177703.1">
    <property type="nucleotide sequence ID" value="XM_009179439.1"/>
</dbReference>
<protein>
    <submittedName>
        <fullName evidence="1">Uncharacterized protein</fullName>
    </submittedName>
</protein>
<dbReference type="KEGG" id="ovi:T265_15986"/>
<proteinExistence type="predicted"/>
<keyword evidence="2" id="KW-1185">Reference proteome</keyword>
<dbReference type="OrthoDB" id="10610604at2759"/>